<keyword evidence="2" id="KW-1185">Reference proteome</keyword>
<dbReference type="EMBL" id="VTPC01008638">
    <property type="protein sequence ID" value="KAF2892628.1"/>
    <property type="molecule type" value="Genomic_DNA"/>
</dbReference>
<dbReference type="Proteomes" id="UP000801492">
    <property type="component" value="Unassembled WGS sequence"/>
</dbReference>
<protein>
    <submittedName>
        <fullName evidence="1">Uncharacterized protein</fullName>
    </submittedName>
</protein>
<dbReference type="AlphaFoldDB" id="A0A8K0CS42"/>
<evidence type="ECO:0000313" key="1">
    <source>
        <dbReference type="EMBL" id="KAF2892628.1"/>
    </source>
</evidence>
<reference evidence="1" key="1">
    <citation type="submission" date="2019-08" db="EMBL/GenBank/DDBJ databases">
        <title>The genome of the North American firefly Photinus pyralis.</title>
        <authorList>
            <consortium name="Photinus pyralis genome working group"/>
            <person name="Fallon T.R."/>
            <person name="Sander Lower S.E."/>
            <person name="Weng J.-K."/>
        </authorList>
    </citation>
    <scope>NUCLEOTIDE SEQUENCE</scope>
    <source>
        <strain evidence="1">TRF0915ILg1</strain>
        <tissue evidence="1">Whole body</tissue>
    </source>
</reference>
<organism evidence="1 2">
    <name type="scientific">Ignelater luminosus</name>
    <name type="common">Cucubano</name>
    <name type="synonym">Pyrophorus luminosus</name>
    <dbReference type="NCBI Taxonomy" id="2038154"/>
    <lineage>
        <taxon>Eukaryota</taxon>
        <taxon>Metazoa</taxon>
        <taxon>Ecdysozoa</taxon>
        <taxon>Arthropoda</taxon>
        <taxon>Hexapoda</taxon>
        <taxon>Insecta</taxon>
        <taxon>Pterygota</taxon>
        <taxon>Neoptera</taxon>
        <taxon>Endopterygota</taxon>
        <taxon>Coleoptera</taxon>
        <taxon>Polyphaga</taxon>
        <taxon>Elateriformia</taxon>
        <taxon>Elateroidea</taxon>
        <taxon>Elateridae</taxon>
        <taxon>Agrypninae</taxon>
        <taxon>Pyrophorini</taxon>
        <taxon>Ignelater</taxon>
    </lineage>
</organism>
<proteinExistence type="predicted"/>
<gene>
    <name evidence="1" type="ORF">ILUMI_13546</name>
</gene>
<evidence type="ECO:0000313" key="2">
    <source>
        <dbReference type="Proteomes" id="UP000801492"/>
    </source>
</evidence>
<accession>A0A8K0CS42</accession>
<comment type="caution">
    <text evidence="1">The sequence shown here is derived from an EMBL/GenBank/DDBJ whole genome shotgun (WGS) entry which is preliminary data.</text>
</comment>
<sequence>MLKLLSFLSESGVSTYYHAIQLFSPVLLRIQSASDSDSESEISPFELVKLLNKGSNSPSRSVSSRRAIFTPITAAWSKHDQMPVHPSIAAISSGIGDFIKDMDKPEPSDLLRLFCTDDIFEYIILQTHL</sequence>
<name>A0A8K0CS42_IGNLU</name>